<name>A0A8J8SKX4_9RHOB</name>
<feature type="chain" id="PRO_5035160395" evidence="1">
    <location>
        <begin position="18"/>
        <end position="637"/>
    </location>
</feature>
<reference evidence="2" key="1">
    <citation type="submission" date="2020-01" db="EMBL/GenBank/DDBJ databases">
        <authorList>
            <person name="Yang Y."/>
            <person name="Kwon Y.M."/>
        </authorList>
    </citation>
    <scope>NUCLEOTIDE SEQUENCE</scope>
    <source>
        <strain evidence="2">PG104</strain>
    </source>
</reference>
<accession>A0A8J8SKX4</accession>
<gene>
    <name evidence="2" type="ORF">GR316_06405</name>
</gene>
<evidence type="ECO:0000313" key="3">
    <source>
        <dbReference type="Proteomes" id="UP000679284"/>
    </source>
</evidence>
<dbReference type="Proteomes" id="UP000679284">
    <property type="component" value="Chromosome"/>
</dbReference>
<organism evidence="2 3">
    <name type="scientific">Falsirhodobacter algicola</name>
    <dbReference type="NCBI Taxonomy" id="2692330"/>
    <lineage>
        <taxon>Bacteria</taxon>
        <taxon>Pseudomonadati</taxon>
        <taxon>Pseudomonadota</taxon>
        <taxon>Alphaproteobacteria</taxon>
        <taxon>Rhodobacterales</taxon>
        <taxon>Paracoccaceae</taxon>
        <taxon>Falsirhodobacter</taxon>
    </lineage>
</organism>
<keyword evidence="3" id="KW-1185">Reference proteome</keyword>
<keyword evidence="1" id="KW-0732">Signal</keyword>
<dbReference type="EMBL" id="CP047289">
    <property type="protein sequence ID" value="QUS35922.1"/>
    <property type="molecule type" value="Genomic_DNA"/>
</dbReference>
<evidence type="ECO:0000256" key="1">
    <source>
        <dbReference type="SAM" id="SignalP"/>
    </source>
</evidence>
<dbReference type="RefSeq" id="WP_211783142.1">
    <property type="nucleotide sequence ID" value="NZ_CP047289.1"/>
</dbReference>
<sequence>MMRWLLAVLLMSGAAQADVLVRSGEHGSYTRLAFDLPTARAWRMGRVADGYALRLDPAVTLDMSRIYRRIGRGRIAGVGVDAATGDVLLRLGCACYATAFESRPGTVVIDVHPGAAKPGSRFELSLDPPPPPKPVVRTAGYDWTDITRTPPDLPMAPALDPFRDAVLRQLAAGAARGVVDMVDRPPPLPPLPLPEQVRIAEEPGFVADPDQPLTTDGLACIPDADLALGDWGADGPAALTLASGRGGLEGEFDRPDPEAVTRAIRYHLFLGFGAEARQIAQVYAPNAEGRALWSDLGHLVDAEEATAGILPPMAGCDGAAALWGILSLPRPQPGAPENAGAALQAFTALPQHLRRDIGPMLVERFTARHDDASAMRVRDAILRAEPAPDAPLRTLTAAPGAEGDSALAAIVAEGGRDTDEARITLADRRLSARQPVDEPTRLALEALLHEARGGPDEARLARLVALARAATQDFDTAFAEAPASTEAELWAWLAEAGGDDAILTHGVLADGTARPIVPREVRLAMARRLTDLGLPDPALRWLDTDPAAAPEDERLIAARAHLARQDGLDAQRWLGGLDTAEATALRTAAARQLAGPSAEVSVPTVAPAQPMTPLAQGRALTADSDAVRQQIEALLTR</sequence>
<evidence type="ECO:0000313" key="2">
    <source>
        <dbReference type="EMBL" id="QUS35922.1"/>
    </source>
</evidence>
<dbReference type="AlphaFoldDB" id="A0A8J8SKX4"/>
<feature type="signal peptide" evidence="1">
    <location>
        <begin position="1"/>
        <end position="17"/>
    </location>
</feature>
<proteinExistence type="predicted"/>
<protein>
    <submittedName>
        <fullName evidence="2">Uncharacterized protein</fullName>
    </submittedName>
</protein>
<dbReference type="KEGG" id="fap:GR316_06405"/>